<dbReference type="Proteomes" id="UP000031938">
    <property type="component" value="Unassembled WGS sequence"/>
</dbReference>
<proteinExistence type="predicted"/>
<gene>
    <name evidence="1" type="ORF">KP78_05310</name>
</gene>
<organism evidence="1 2">
    <name type="scientific">Jeotgalibacillus soli</name>
    <dbReference type="NCBI Taxonomy" id="889306"/>
    <lineage>
        <taxon>Bacteria</taxon>
        <taxon>Bacillati</taxon>
        <taxon>Bacillota</taxon>
        <taxon>Bacilli</taxon>
        <taxon>Bacillales</taxon>
        <taxon>Caryophanaceae</taxon>
        <taxon>Jeotgalibacillus</taxon>
    </lineage>
</organism>
<name>A0A0C2W6F7_9BACL</name>
<dbReference type="PATRIC" id="fig|889306.3.peg.530"/>
<sequence>MRRRIVRTSMLNKLINKLDQTLSLRCKKDQEDFIRSLDYVEQQLQLAKKRIDNLKNRENNM</sequence>
<comment type="caution">
    <text evidence="1">The sequence shown here is derived from an EMBL/GenBank/DDBJ whole genome shotgun (WGS) entry which is preliminary data.</text>
</comment>
<dbReference type="RefSeq" id="WP_041085968.1">
    <property type="nucleotide sequence ID" value="NZ_JXRP01000006.1"/>
</dbReference>
<evidence type="ECO:0000313" key="2">
    <source>
        <dbReference type="Proteomes" id="UP000031938"/>
    </source>
</evidence>
<accession>A0A0C2W6F7</accession>
<dbReference type="EMBL" id="JXRP01000006">
    <property type="protein sequence ID" value="KIL52161.1"/>
    <property type="molecule type" value="Genomic_DNA"/>
</dbReference>
<evidence type="ECO:0000313" key="1">
    <source>
        <dbReference type="EMBL" id="KIL52161.1"/>
    </source>
</evidence>
<keyword evidence="2" id="KW-1185">Reference proteome</keyword>
<reference evidence="1 2" key="1">
    <citation type="submission" date="2015-01" db="EMBL/GenBank/DDBJ databases">
        <title>Genome sequencing of Jeotgalibacillus soli.</title>
        <authorList>
            <person name="Goh K.M."/>
            <person name="Chan K.-G."/>
            <person name="Yaakop A.S."/>
            <person name="Ee R."/>
            <person name="Gan H.M."/>
            <person name="Chan C.S."/>
        </authorList>
    </citation>
    <scope>NUCLEOTIDE SEQUENCE [LARGE SCALE GENOMIC DNA]</scope>
    <source>
        <strain evidence="1 2">P9</strain>
    </source>
</reference>
<dbReference type="AlphaFoldDB" id="A0A0C2W6F7"/>
<protein>
    <submittedName>
        <fullName evidence="1">Uncharacterized protein</fullName>
    </submittedName>
</protein>